<dbReference type="Proteomes" id="UP000054498">
    <property type="component" value="Unassembled WGS sequence"/>
</dbReference>
<sequence>GQRPRRRRRAGPRAGRHQRGHHTPPRQRAARPRRARRMRRVLQRRRRRERDRDRGTQVAPRVAHLMLS</sequence>
<proteinExistence type="predicted"/>
<accession>A0A0D2LEQ9</accession>
<feature type="compositionally biased region" description="Basic residues" evidence="1">
    <location>
        <begin position="1"/>
        <end position="49"/>
    </location>
</feature>
<evidence type="ECO:0000313" key="3">
    <source>
        <dbReference type="Proteomes" id="UP000054498"/>
    </source>
</evidence>
<organism evidence="2 3">
    <name type="scientific">Monoraphidium neglectum</name>
    <dbReference type="NCBI Taxonomy" id="145388"/>
    <lineage>
        <taxon>Eukaryota</taxon>
        <taxon>Viridiplantae</taxon>
        <taxon>Chlorophyta</taxon>
        <taxon>core chlorophytes</taxon>
        <taxon>Chlorophyceae</taxon>
        <taxon>CS clade</taxon>
        <taxon>Sphaeropleales</taxon>
        <taxon>Selenastraceae</taxon>
        <taxon>Monoraphidium</taxon>
    </lineage>
</organism>
<protein>
    <submittedName>
        <fullName evidence="2">Uncharacterized protein</fullName>
    </submittedName>
</protein>
<dbReference type="AlphaFoldDB" id="A0A0D2LEQ9"/>
<dbReference type="GeneID" id="25735687"/>
<reference evidence="2 3" key="1">
    <citation type="journal article" date="2013" name="BMC Genomics">
        <title>Reconstruction of the lipid metabolism for the microalga Monoraphidium neglectum from its genome sequence reveals characteristics suitable for biofuel production.</title>
        <authorList>
            <person name="Bogen C."/>
            <person name="Al-Dilaimi A."/>
            <person name="Albersmeier A."/>
            <person name="Wichmann J."/>
            <person name="Grundmann M."/>
            <person name="Rupp O."/>
            <person name="Lauersen K.J."/>
            <person name="Blifernez-Klassen O."/>
            <person name="Kalinowski J."/>
            <person name="Goesmann A."/>
            <person name="Mussgnug J.H."/>
            <person name="Kruse O."/>
        </authorList>
    </citation>
    <scope>NUCLEOTIDE SEQUENCE [LARGE SCALE GENOMIC DNA]</scope>
    <source>
        <strain evidence="2 3">SAG 48.87</strain>
    </source>
</reference>
<evidence type="ECO:0000256" key="1">
    <source>
        <dbReference type="SAM" id="MobiDB-lite"/>
    </source>
</evidence>
<dbReference type="RefSeq" id="XP_013904168.1">
    <property type="nucleotide sequence ID" value="XM_014048714.1"/>
</dbReference>
<keyword evidence="3" id="KW-1185">Reference proteome</keyword>
<feature type="non-terminal residue" evidence="2">
    <location>
        <position position="1"/>
    </location>
</feature>
<dbReference type="EMBL" id="KK100550">
    <property type="protein sequence ID" value="KIZ05149.1"/>
    <property type="molecule type" value="Genomic_DNA"/>
</dbReference>
<gene>
    <name evidence="2" type="ORF">MNEG_2809</name>
</gene>
<feature type="region of interest" description="Disordered" evidence="1">
    <location>
        <begin position="1"/>
        <end position="68"/>
    </location>
</feature>
<dbReference type="KEGG" id="mng:MNEG_2809"/>
<evidence type="ECO:0000313" key="2">
    <source>
        <dbReference type="EMBL" id="KIZ05149.1"/>
    </source>
</evidence>
<feature type="non-terminal residue" evidence="2">
    <location>
        <position position="68"/>
    </location>
</feature>
<name>A0A0D2LEQ9_9CHLO</name>